<keyword evidence="3" id="KW-1185">Reference proteome</keyword>
<protein>
    <submittedName>
        <fullName evidence="2">Protein GREB1</fullName>
    </submittedName>
</protein>
<accession>S7MY10</accession>
<evidence type="ECO:0000313" key="3">
    <source>
        <dbReference type="Proteomes" id="UP000052978"/>
    </source>
</evidence>
<organism evidence="2 3">
    <name type="scientific">Myotis brandtii</name>
    <name type="common">Brandt's bat</name>
    <dbReference type="NCBI Taxonomy" id="109478"/>
    <lineage>
        <taxon>Eukaryota</taxon>
        <taxon>Metazoa</taxon>
        <taxon>Chordata</taxon>
        <taxon>Craniata</taxon>
        <taxon>Vertebrata</taxon>
        <taxon>Euteleostomi</taxon>
        <taxon>Mammalia</taxon>
        <taxon>Eutheria</taxon>
        <taxon>Laurasiatheria</taxon>
        <taxon>Chiroptera</taxon>
        <taxon>Yangochiroptera</taxon>
        <taxon>Vespertilionidae</taxon>
        <taxon>Myotis</taxon>
    </lineage>
</organism>
<dbReference type="Proteomes" id="UP000052978">
    <property type="component" value="Unassembled WGS sequence"/>
</dbReference>
<dbReference type="AlphaFoldDB" id="S7MY10"/>
<evidence type="ECO:0000313" key="2">
    <source>
        <dbReference type="EMBL" id="EPQ08415.1"/>
    </source>
</evidence>
<feature type="domain" description="GREB1-like C-terminal" evidence="1">
    <location>
        <begin position="51"/>
        <end position="105"/>
    </location>
</feature>
<reference evidence="2 3" key="1">
    <citation type="journal article" date="2013" name="Nat. Commun.">
        <title>Genome analysis reveals insights into physiology and longevity of the Brandt's bat Myotis brandtii.</title>
        <authorList>
            <person name="Seim I."/>
            <person name="Fang X."/>
            <person name="Xiong Z."/>
            <person name="Lobanov A.V."/>
            <person name="Huang Z."/>
            <person name="Ma S."/>
            <person name="Feng Y."/>
            <person name="Turanov A.A."/>
            <person name="Zhu Y."/>
            <person name="Lenz T.L."/>
            <person name="Gerashchenko M.V."/>
            <person name="Fan D."/>
            <person name="Hee Yim S."/>
            <person name="Yao X."/>
            <person name="Jordan D."/>
            <person name="Xiong Y."/>
            <person name="Ma Y."/>
            <person name="Lyapunov A.N."/>
            <person name="Chen G."/>
            <person name="Kulakova O.I."/>
            <person name="Sun Y."/>
            <person name="Lee S.G."/>
            <person name="Bronson R.T."/>
            <person name="Moskalev A.A."/>
            <person name="Sunyaev S.R."/>
            <person name="Zhang G."/>
            <person name="Krogh A."/>
            <person name="Wang J."/>
            <person name="Gladyshev V.N."/>
        </authorList>
    </citation>
    <scope>NUCLEOTIDE SEQUENCE [LARGE SCALE GENOMIC DNA]</scope>
</reference>
<gene>
    <name evidence="2" type="ORF">D623_10020804</name>
</gene>
<dbReference type="EMBL" id="KE162477">
    <property type="protein sequence ID" value="EPQ08415.1"/>
    <property type="molecule type" value="Genomic_DNA"/>
</dbReference>
<dbReference type="InterPro" id="IPR046927">
    <property type="entry name" value="GREB1-like_C"/>
</dbReference>
<name>S7MY10_MYOBR</name>
<sequence length="105" mass="11793">MDELAFSLSSQSLDYLAEVPDDGAKPAGSRRWVSAGYARPLSSHASAVVHAGATLCVICQDRNSLRQTVVRLELEDEWQFRLRDEFQTANAKEDRPLFFLTGRHI</sequence>
<dbReference type="Pfam" id="PF20267">
    <property type="entry name" value="GREB1_C"/>
    <property type="match status" value="1"/>
</dbReference>
<proteinExistence type="predicted"/>
<dbReference type="PANTHER" id="PTHR15720:SF13">
    <property type="entry name" value="PROTEIN GREB1"/>
    <property type="match status" value="1"/>
</dbReference>
<evidence type="ECO:0000259" key="1">
    <source>
        <dbReference type="Pfam" id="PF20267"/>
    </source>
</evidence>
<dbReference type="PANTHER" id="PTHR15720">
    <property type="entry name" value="GREB1-RELATED"/>
    <property type="match status" value="1"/>
</dbReference>
<dbReference type="InterPro" id="IPR028422">
    <property type="entry name" value="GREB1"/>
</dbReference>